<comment type="similarity">
    <text evidence="3">Belongs to the DDI1 family.</text>
</comment>
<comment type="subcellular location">
    <subcellularLocation>
        <location evidence="2">Cytoplasm</location>
    </subcellularLocation>
</comment>
<dbReference type="PANTHER" id="PTHR12917:SF1">
    <property type="entry name" value="AT13091P"/>
    <property type="match status" value="1"/>
</dbReference>
<dbReference type="InterPro" id="IPR036353">
    <property type="entry name" value="XPC-bd_sf"/>
</dbReference>
<evidence type="ECO:0000256" key="2">
    <source>
        <dbReference type="ARBA" id="ARBA00004496"/>
    </source>
</evidence>
<evidence type="ECO:0000256" key="7">
    <source>
        <dbReference type="ARBA" id="ARBA00022490"/>
    </source>
</evidence>
<dbReference type="InterPro" id="IPR000626">
    <property type="entry name" value="Ubiquitin-like_dom"/>
</dbReference>
<evidence type="ECO:0000256" key="11">
    <source>
        <dbReference type="ARBA" id="ARBA00022927"/>
    </source>
</evidence>
<feature type="domain" description="Ubiquitin-like" evidence="14">
    <location>
        <begin position="1"/>
        <end position="70"/>
    </location>
</feature>
<organism evidence="15 16">
    <name type="scientific">Rhizoctonia solani</name>
    <dbReference type="NCBI Taxonomy" id="456999"/>
    <lineage>
        <taxon>Eukaryota</taxon>
        <taxon>Fungi</taxon>
        <taxon>Dikarya</taxon>
        <taxon>Basidiomycota</taxon>
        <taxon>Agaricomycotina</taxon>
        <taxon>Agaricomycetes</taxon>
        <taxon>Cantharellales</taxon>
        <taxon>Ceratobasidiaceae</taxon>
        <taxon>Rhizoctonia</taxon>
    </lineage>
</organism>
<reference evidence="15" key="1">
    <citation type="submission" date="2021-01" db="EMBL/GenBank/DDBJ databases">
        <authorList>
            <person name="Kaushik A."/>
        </authorList>
    </citation>
    <scope>NUCLEOTIDE SEQUENCE</scope>
    <source>
        <strain evidence="15">AG3-1AP</strain>
    </source>
</reference>
<dbReference type="Pfam" id="PF09668">
    <property type="entry name" value="Asp_protease"/>
    <property type="match status" value="1"/>
</dbReference>
<feature type="compositionally biased region" description="Basic and acidic residues" evidence="12">
    <location>
        <begin position="306"/>
        <end position="317"/>
    </location>
</feature>
<dbReference type="GO" id="GO:0043161">
    <property type="term" value="P:proteasome-mediated ubiquitin-dependent protein catabolic process"/>
    <property type="evidence" value="ECO:0007669"/>
    <property type="project" value="InterPro"/>
</dbReference>
<dbReference type="Gene3D" id="3.10.20.90">
    <property type="entry name" value="Phosphatidylinositol 3-kinase Catalytic Subunit, Chain A, domain 1"/>
    <property type="match status" value="1"/>
</dbReference>
<dbReference type="PROSITE" id="PS50053">
    <property type="entry name" value="UBIQUITIN_2"/>
    <property type="match status" value="1"/>
</dbReference>
<accession>A0A8H3CQN6</accession>
<dbReference type="OrthoDB" id="1047367at2759"/>
<dbReference type="GO" id="GO:0015031">
    <property type="term" value="P:protein transport"/>
    <property type="evidence" value="ECO:0007669"/>
    <property type="project" value="UniProtKB-KW"/>
</dbReference>
<dbReference type="InterPro" id="IPR019103">
    <property type="entry name" value="Peptidase_aspartic_DDI1-type"/>
</dbReference>
<dbReference type="SUPFAM" id="SSF50630">
    <property type="entry name" value="Acid proteases"/>
    <property type="match status" value="1"/>
</dbReference>
<evidence type="ECO:0000256" key="4">
    <source>
        <dbReference type="ARBA" id="ARBA00011128"/>
    </source>
</evidence>
<comment type="subunit">
    <text evidence="4">Binds ubiquitin and polyubiquitinated proteins.</text>
</comment>
<dbReference type="SUPFAM" id="SSF101238">
    <property type="entry name" value="XPC-binding domain"/>
    <property type="match status" value="1"/>
</dbReference>
<dbReference type="GO" id="GO:0006289">
    <property type="term" value="P:nucleotide-excision repair"/>
    <property type="evidence" value="ECO:0007669"/>
    <property type="project" value="InterPro"/>
</dbReference>
<dbReference type="InterPro" id="IPR015940">
    <property type="entry name" value="UBA"/>
</dbReference>
<keyword evidence="8" id="KW-0645">Protease</keyword>
<evidence type="ECO:0000256" key="12">
    <source>
        <dbReference type="SAM" id="MobiDB-lite"/>
    </source>
</evidence>
<feature type="compositionally biased region" description="Pro residues" evidence="12">
    <location>
        <begin position="366"/>
        <end position="391"/>
    </location>
</feature>
<dbReference type="Proteomes" id="UP000663831">
    <property type="component" value="Unassembled WGS sequence"/>
</dbReference>
<comment type="caution">
    <text evidence="15">The sequence shown here is derived from an EMBL/GenBank/DDBJ whole genome shotgun (WGS) entry which is preliminary data.</text>
</comment>
<evidence type="ECO:0000259" key="13">
    <source>
        <dbReference type="PROSITE" id="PS50030"/>
    </source>
</evidence>
<dbReference type="GO" id="GO:0004190">
    <property type="term" value="F:aspartic-type endopeptidase activity"/>
    <property type="evidence" value="ECO:0007669"/>
    <property type="project" value="UniProtKB-KW"/>
</dbReference>
<dbReference type="Pfam" id="PF24669">
    <property type="entry name" value="Ddi2_HDD"/>
    <property type="match status" value="1"/>
</dbReference>
<evidence type="ECO:0000313" key="16">
    <source>
        <dbReference type="Proteomes" id="UP000663831"/>
    </source>
</evidence>
<evidence type="ECO:0000256" key="10">
    <source>
        <dbReference type="ARBA" id="ARBA00022801"/>
    </source>
</evidence>
<name>A0A8H3CQN6_9AGAM</name>
<dbReference type="SMART" id="SM00213">
    <property type="entry name" value="UBQ"/>
    <property type="match status" value="1"/>
</dbReference>
<evidence type="ECO:0000256" key="8">
    <source>
        <dbReference type="ARBA" id="ARBA00022670"/>
    </source>
</evidence>
<evidence type="ECO:0000256" key="6">
    <source>
        <dbReference type="ARBA" id="ARBA00022448"/>
    </source>
</evidence>
<keyword evidence="11" id="KW-0653">Protein transport</keyword>
<dbReference type="InterPro" id="IPR021109">
    <property type="entry name" value="Peptidase_aspartic_dom_sf"/>
</dbReference>
<proteinExistence type="inferred from homology"/>
<dbReference type="PANTHER" id="PTHR12917">
    <property type="entry name" value="ASPARTYL PROTEASE DDI-RELATED"/>
    <property type="match status" value="1"/>
</dbReference>
<dbReference type="InterPro" id="IPR029071">
    <property type="entry name" value="Ubiquitin-like_domsf"/>
</dbReference>
<dbReference type="Gene3D" id="1.10.8.10">
    <property type="entry name" value="DNA helicase RuvA subunit, C-terminal domain"/>
    <property type="match status" value="1"/>
</dbReference>
<dbReference type="CDD" id="cd05479">
    <property type="entry name" value="RP_DDI"/>
    <property type="match status" value="1"/>
</dbReference>
<feature type="region of interest" description="Disordered" evidence="12">
    <location>
        <begin position="306"/>
        <end position="392"/>
    </location>
</feature>
<evidence type="ECO:0000313" key="15">
    <source>
        <dbReference type="EMBL" id="CAE6494846.1"/>
    </source>
</evidence>
<keyword evidence="6" id="KW-0813">Transport</keyword>
<dbReference type="InterPro" id="IPR009060">
    <property type="entry name" value="UBA-like_sf"/>
</dbReference>
<evidence type="ECO:0000256" key="5">
    <source>
        <dbReference type="ARBA" id="ARBA00021491"/>
    </source>
</evidence>
<dbReference type="InterPro" id="IPR057273">
    <property type="entry name" value="Ddi1/2_HDD"/>
</dbReference>
<evidence type="ECO:0000256" key="1">
    <source>
        <dbReference type="ARBA" id="ARBA00003231"/>
    </source>
</evidence>
<dbReference type="SUPFAM" id="SSF46934">
    <property type="entry name" value="UBA-like"/>
    <property type="match status" value="1"/>
</dbReference>
<dbReference type="GO" id="GO:0003684">
    <property type="term" value="F:damaged DNA binding"/>
    <property type="evidence" value="ECO:0007669"/>
    <property type="project" value="InterPro"/>
</dbReference>
<dbReference type="GO" id="GO:0005737">
    <property type="term" value="C:cytoplasm"/>
    <property type="evidence" value="ECO:0007669"/>
    <property type="project" value="UniProtKB-SubCell"/>
</dbReference>
<feature type="domain" description="UBA" evidence="13">
    <location>
        <begin position="394"/>
        <end position="432"/>
    </location>
</feature>
<keyword evidence="9" id="KW-0064">Aspartyl protease</keyword>
<dbReference type="Gene3D" id="2.40.70.10">
    <property type="entry name" value="Acid Proteases"/>
    <property type="match status" value="1"/>
</dbReference>
<dbReference type="InterPro" id="IPR033882">
    <property type="entry name" value="DDI1_N"/>
</dbReference>
<dbReference type="Pfam" id="PF00240">
    <property type="entry name" value="ubiquitin"/>
    <property type="match status" value="1"/>
</dbReference>
<keyword evidence="10" id="KW-0378">Hydrolase</keyword>
<protein>
    <recommendedName>
        <fullName evidence="5">DNA damage-inducible protein 1</fullName>
    </recommendedName>
</protein>
<dbReference type="SUPFAM" id="SSF54236">
    <property type="entry name" value="Ubiquitin-like"/>
    <property type="match status" value="1"/>
</dbReference>
<dbReference type="AlphaFoldDB" id="A0A8H3CQN6"/>
<keyword evidence="7" id="KW-0963">Cytoplasm</keyword>
<sequence length="432" mass="47234">MKLTFATDTGELYAVEVDQTMEVESLMALLEAECGIPVAEQNITHDGRELSDPKATLVSAGVQEDAMLHLRRKVLVAGRSAAHDEEMMRLQLLGDPNLMRQLRENQPELADAIQNDPQKFSELLRQHRERQREAEIAQQREIATLNADPYDLEAQKRIEEAIRQQAVLENMEHAMEYSPEFFGRVIMLYIPVEVNGVPVKAFVDSGAQQTIMSPECAEQCGLLRLLDKRFAGIAKGVGTAKILGRVHSAQLKLADLHLPCAFTIMEGRDVDLLFGLDMLKAHQACIDLEKNVLRIQGREVRFLSEHELPDKARHDTSAELEGSKSQTPSTSTPAPGTQPASSSATPAPAQQFPGAGSTLGSAPASAPSPNPNPNPNPNPRAPRPAAQPPAAPVTFPEEHIATLQGFGATREEAIRLLQMSRGNLDLAASMMF</sequence>
<gene>
    <name evidence="15" type="ORF">RDB_LOCUS112625</name>
</gene>
<evidence type="ECO:0000259" key="14">
    <source>
        <dbReference type="PROSITE" id="PS50053"/>
    </source>
</evidence>
<dbReference type="CDD" id="cd01796">
    <property type="entry name" value="Ubl_Ddi1_like"/>
    <property type="match status" value="1"/>
</dbReference>
<dbReference type="EMBL" id="CAJMWV010004192">
    <property type="protein sequence ID" value="CAE6494846.1"/>
    <property type="molecule type" value="Genomic_DNA"/>
</dbReference>
<evidence type="ECO:0000256" key="3">
    <source>
        <dbReference type="ARBA" id="ARBA00009136"/>
    </source>
</evidence>
<comment type="function">
    <text evidence="1">Probable aspartic protease. May be involved in the regulation of exocytosis. Acts as a linker between the 19S proteasome and polyubiquitinated proteins via UBA domain interactions with ubiquitin for their subsequent degradation. Required for S-phase checkpoint control.</text>
</comment>
<feature type="compositionally biased region" description="Low complexity" evidence="12">
    <location>
        <begin position="325"/>
        <end position="351"/>
    </location>
</feature>
<evidence type="ECO:0000256" key="9">
    <source>
        <dbReference type="ARBA" id="ARBA00022750"/>
    </source>
</evidence>
<dbReference type="PROSITE" id="PS50030">
    <property type="entry name" value="UBA"/>
    <property type="match status" value="1"/>
</dbReference>